<organism evidence="2 3">
    <name type="scientific">Photobacterium ganghwense</name>
    <dbReference type="NCBI Taxonomy" id="320778"/>
    <lineage>
        <taxon>Bacteria</taxon>
        <taxon>Pseudomonadati</taxon>
        <taxon>Pseudomonadota</taxon>
        <taxon>Gammaproteobacteria</taxon>
        <taxon>Vibrionales</taxon>
        <taxon>Vibrionaceae</taxon>
        <taxon>Photobacterium</taxon>
    </lineage>
</organism>
<dbReference type="OrthoDB" id="5828275at2"/>
<accession>A0A0J1K7T8</accession>
<feature type="signal peptide" evidence="1">
    <location>
        <begin position="1"/>
        <end position="19"/>
    </location>
</feature>
<name>A0A0J1K7T8_9GAMM</name>
<keyword evidence="1" id="KW-0732">Signal</keyword>
<keyword evidence="3" id="KW-1185">Reference proteome</keyword>
<dbReference type="EMBL" id="LDOU01000006">
    <property type="protein sequence ID" value="KLV10402.1"/>
    <property type="molecule type" value="Genomic_DNA"/>
</dbReference>
<protein>
    <submittedName>
        <fullName evidence="2">Porin</fullName>
    </submittedName>
</protein>
<evidence type="ECO:0000313" key="2">
    <source>
        <dbReference type="EMBL" id="KLV10402.1"/>
    </source>
</evidence>
<dbReference type="PATRIC" id="fig|320778.3.peg.1638"/>
<feature type="chain" id="PRO_5005254013" evidence="1">
    <location>
        <begin position="20"/>
        <end position="474"/>
    </location>
</feature>
<dbReference type="Proteomes" id="UP000035909">
    <property type="component" value="Unassembled WGS sequence"/>
</dbReference>
<comment type="caution">
    <text evidence="2">The sequence shown here is derived from an EMBL/GenBank/DDBJ whole genome shotgun (WGS) entry which is preliminary data.</text>
</comment>
<dbReference type="RefSeq" id="WP_047884567.1">
    <property type="nucleotide sequence ID" value="NZ_CP071326.1"/>
</dbReference>
<gene>
    <name evidence="2" type="ORF">ABT57_07570</name>
</gene>
<evidence type="ECO:0000313" key="3">
    <source>
        <dbReference type="Proteomes" id="UP000035909"/>
    </source>
</evidence>
<dbReference type="AlphaFoldDB" id="A0A0J1K7T8"/>
<evidence type="ECO:0000256" key="1">
    <source>
        <dbReference type="SAM" id="SignalP"/>
    </source>
</evidence>
<reference evidence="2 3" key="1">
    <citation type="submission" date="2015-05" db="EMBL/GenBank/DDBJ databases">
        <title>Photobacterium galathea sp. nov.</title>
        <authorList>
            <person name="Machado H."/>
            <person name="Gram L."/>
        </authorList>
    </citation>
    <scope>NUCLEOTIDE SEQUENCE [LARGE SCALE GENOMIC DNA]</scope>
    <source>
        <strain evidence="2 3">DSM 22954</strain>
    </source>
</reference>
<sequence>MKKLIIGSAVLAVCTQVNAAPSVQGYYQAKELITYTTEKIQQNKAEFFMLDFALTKPAQSQPLWITSNDALGYFQANNTDVNEDEFTRILTKVSPNGLQDQSVCRVDSQGTQVAYFANGRDNCSEHYEQQPMAMSKKGNKVSFMRRWDFDNNQPHFDIQSYDYTDQSETLTLDYLLQFEGRWIGTVVRINKSETTLSSGEKTPTYDVASYGYSGPRSGILSGGESLLYSETPYYLSDSEEDTAQGSSAKHLVNTRFYTVSLVDADYRGRNLVTTSPTYQINRDFVKAYTLENGKTAYFVSDPQTFRIDQSLTGPYDSGVYMDETPYDPERGTDAASSGEWVSHAFNNTHHLVSFSPTYCMIEDIAKDRPVTSYLTQDGTGSWLPSMYDCKQHENGTVPKVYTHFINSNGDEFPVTAYKQSAKDILYVRNQHPQGEEELLTPSEVTQLVNSSRYQELKAELSQRFRWSEPYSILY</sequence>
<proteinExistence type="predicted"/>